<reference evidence="2 3" key="1">
    <citation type="submission" date="2020-07" db="EMBL/GenBank/DDBJ databases">
        <title>Sequencing the genomes of 1000 actinobacteria strains.</title>
        <authorList>
            <person name="Klenk H.-P."/>
        </authorList>
    </citation>
    <scope>NUCLEOTIDE SEQUENCE [LARGE SCALE GENOMIC DNA]</scope>
    <source>
        <strain evidence="2 3">DSM 45772</strain>
    </source>
</reference>
<protein>
    <recommendedName>
        <fullName evidence="4">Secreted protein</fullName>
    </recommendedName>
</protein>
<keyword evidence="3" id="KW-1185">Reference proteome</keyword>
<proteinExistence type="predicted"/>
<dbReference type="RefSeq" id="WP_179791981.1">
    <property type="nucleotide sequence ID" value="NZ_BAABHP010000012.1"/>
</dbReference>
<dbReference type="PROSITE" id="PS51257">
    <property type="entry name" value="PROKAR_LIPOPROTEIN"/>
    <property type="match status" value="1"/>
</dbReference>
<sequence>MRLLLAVLFIAATASACGSEPPPKVCSDLQGANDITAIAQVVDDVAPGHDYVANELQAEGVVNKSCPDQGYKLQRYREQVINPVVGG</sequence>
<organism evidence="2 3">
    <name type="scientific">Actinomycetospora corticicola</name>
    <dbReference type="NCBI Taxonomy" id="663602"/>
    <lineage>
        <taxon>Bacteria</taxon>
        <taxon>Bacillati</taxon>
        <taxon>Actinomycetota</taxon>
        <taxon>Actinomycetes</taxon>
        <taxon>Pseudonocardiales</taxon>
        <taxon>Pseudonocardiaceae</taxon>
        <taxon>Actinomycetospora</taxon>
    </lineage>
</organism>
<evidence type="ECO:0000313" key="3">
    <source>
        <dbReference type="Proteomes" id="UP000535890"/>
    </source>
</evidence>
<comment type="caution">
    <text evidence="2">The sequence shown here is derived from an EMBL/GenBank/DDBJ whole genome shotgun (WGS) entry which is preliminary data.</text>
</comment>
<keyword evidence="1" id="KW-0732">Signal</keyword>
<dbReference type="EMBL" id="JACCBN010000001">
    <property type="protein sequence ID" value="NYD33968.1"/>
    <property type="molecule type" value="Genomic_DNA"/>
</dbReference>
<dbReference type="Proteomes" id="UP000535890">
    <property type="component" value="Unassembled WGS sequence"/>
</dbReference>
<evidence type="ECO:0000313" key="2">
    <source>
        <dbReference type="EMBL" id="NYD33968.1"/>
    </source>
</evidence>
<gene>
    <name evidence="2" type="ORF">BJ983_000070</name>
</gene>
<name>A0A7Y9J3E0_9PSEU</name>
<feature type="signal peptide" evidence="1">
    <location>
        <begin position="1"/>
        <end position="16"/>
    </location>
</feature>
<accession>A0A7Y9J3E0</accession>
<dbReference type="AlphaFoldDB" id="A0A7Y9J3E0"/>
<evidence type="ECO:0000256" key="1">
    <source>
        <dbReference type="SAM" id="SignalP"/>
    </source>
</evidence>
<evidence type="ECO:0008006" key="4">
    <source>
        <dbReference type="Google" id="ProtNLM"/>
    </source>
</evidence>
<feature type="chain" id="PRO_5038635484" description="Secreted protein" evidence="1">
    <location>
        <begin position="17"/>
        <end position="87"/>
    </location>
</feature>